<protein>
    <recommendedName>
        <fullName evidence="4">ISAzo13 family transposase</fullName>
    </recommendedName>
</protein>
<dbReference type="EMBL" id="FNKH01000001">
    <property type="protein sequence ID" value="SDQ03372.1"/>
    <property type="molecule type" value="Genomic_DNA"/>
</dbReference>
<dbReference type="Proteomes" id="UP000181917">
    <property type="component" value="Unassembled WGS sequence"/>
</dbReference>
<keyword evidence="3" id="KW-1185">Reference proteome</keyword>
<gene>
    <name evidence="2" type="ORF">SAMN04489742_0075</name>
</gene>
<dbReference type="OrthoDB" id="8782691at2"/>
<evidence type="ECO:0008006" key="4">
    <source>
        <dbReference type="Google" id="ProtNLM"/>
    </source>
</evidence>
<feature type="compositionally biased region" description="Basic residues" evidence="1">
    <location>
        <begin position="72"/>
        <end position="85"/>
    </location>
</feature>
<evidence type="ECO:0000313" key="3">
    <source>
        <dbReference type="Proteomes" id="UP000181917"/>
    </source>
</evidence>
<proteinExistence type="predicted"/>
<accession>A0A1H0XKI7</accession>
<evidence type="ECO:0000256" key="1">
    <source>
        <dbReference type="SAM" id="MobiDB-lite"/>
    </source>
</evidence>
<feature type="region of interest" description="Disordered" evidence="1">
    <location>
        <begin position="55"/>
        <end position="85"/>
    </location>
</feature>
<organism evidence="2 3">
    <name type="scientific">Crystallibacter crystallopoietes</name>
    <dbReference type="NCBI Taxonomy" id="37928"/>
    <lineage>
        <taxon>Bacteria</taxon>
        <taxon>Bacillati</taxon>
        <taxon>Actinomycetota</taxon>
        <taxon>Actinomycetes</taxon>
        <taxon>Micrococcales</taxon>
        <taxon>Micrococcaceae</taxon>
        <taxon>Crystallibacter</taxon>
    </lineage>
</organism>
<sequence>MAIGADVESSLRAKFEAVLPHLDERSARLVLAGEARALGHGGIAAVARASGASRSRVQQGVAELDSGEKPLGRVRRTGGGRKPGR</sequence>
<name>A0A1H0XKI7_9MICC</name>
<dbReference type="AlphaFoldDB" id="A0A1H0XKI7"/>
<dbReference type="STRING" id="37928.SAMN04489742_0075"/>
<reference evidence="2 3" key="1">
    <citation type="submission" date="2016-10" db="EMBL/GenBank/DDBJ databases">
        <authorList>
            <person name="de Groot N.N."/>
        </authorList>
    </citation>
    <scope>NUCLEOTIDE SEQUENCE [LARGE SCALE GENOMIC DNA]</scope>
    <source>
        <strain evidence="2 3">DSM 20117</strain>
    </source>
</reference>
<evidence type="ECO:0000313" key="2">
    <source>
        <dbReference type="EMBL" id="SDQ03372.1"/>
    </source>
</evidence>